<evidence type="ECO:0000313" key="5">
    <source>
        <dbReference type="Proteomes" id="UP000292958"/>
    </source>
</evidence>
<dbReference type="OrthoDB" id="9771932at2"/>
<dbReference type="InterPro" id="IPR032466">
    <property type="entry name" value="Metal_Hydrolase"/>
</dbReference>
<dbReference type="SUPFAM" id="SSF51556">
    <property type="entry name" value="Metallo-dependent hydrolases"/>
    <property type="match status" value="1"/>
</dbReference>
<evidence type="ECO:0000256" key="2">
    <source>
        <dbReference type="SAM" id="SignalP"/>
    </source>
</evidence>
<name>A0A4Q7Z0B6_9BACT</name>
<feature type="chain" id="PRO_5020676193" description="Amidohydrolase-related domain-containing protein" evidence="2">
    <location>
        <begin position="23"/>
        <end position="304"/>
    </location>
</feature>
<reference evidence="4 5" key="1">
    <citation type="submission" date="2019-02" db="EMBL/GenBank/DDBJ databases">
        <title>Genomic Encyclopedia of Archaeal and Bacterial Type Strains, Phase II (KMG-II): from individual species to whole genera.</title>
        <authorList>
            <person name="Goeker M."/>
        </authorList>
    </citation>
    <scope>NUCLEOTIDE SEQUENCE [LARGE SCALE GENOMIC DNA]</scope>
    <source>
        <strain evidence="4 5">DSM 18101</strain>
    </source>
</reference>
<organism evidence="4 5">
    <name type="scientific">Edaphobacter modestus</name>
    <dbReference type="NCBI Taxonomy" id="388466"/>
    <lineage>
        <taxon>Bacteria</taxon>
        <taxon>Pseudomonadati</taxon>
        <taxon>Acidobacteriota</taxon>
        <taxon>Terriglobia</taxon>
        <taxon>Terriglobales</taxon>
        <taxon>Acidobacteriaceae</taxon>
        <taxon>Edaphobacter</taxon>
    </lineage>
</organism>
<dbReference type="PANTHER" id="PTHR21240">
    <property type="entry name" value="2-AMINO-3-CARBOXYLMUCONATE-6-SEMIALDEHYDE DECARBOXYLASE"/>
    <property type="match status" value="1"/>
</dbReference>
<comment type="caution">
    <text evidence="4">The sequence shown here is derived from an EMBL/GenBank/DDBJ whole genome shotgun (WGS) entry which is preliminary data.</text>
</comment>
<protein>
    <recommendedName>
        <fullName evidence="3">Amidohydrolase-related domain-containing protein</fullName>
    </recommendedName>
</protein>
<sequence>MLRFCKWTALPILLSVSLTMVAQTTPPKLIDVHEHYNGEPGVLEKLLAKLDAADGIGILLTTPKGFPEASTFIKEHSNRFIGFADIKLDDADVLQEIDRFHEAGFRGLGEISSSLKNYDDRSYWPIYDRAAKYHMILLFHTGAVARLNPAQPADISFDRMRAARLDLIARRWPNTIIIGAHLGNPDYAEAAEIARWDPNLYFDLSGSSLIKKRDDYGFFRSIFWWSGVISPHTPSGGPDAFEKLVYGSDVFLGELGEFDDSQARYHAMLDACRVTPSVQSMIFSGTMWRILQEQQKEIAADTGK</sequence>
<dbReference type="AlphaFoldDB" id="A0A4Q7Z0B6"/>
<proteinExistence type="predicted"/>
<evidence type="ECO:0000259" key="3">
    <source>
        <dbReference type="Pfam" id="PF04909"/>
    </source>
</evidence>
<dbReference type="GO" id="GO:0016831">
    <property type="term" value="F:carboxy-lyase activity"/>
    <property type="evidence" value="ECO:0007669"/>
    <property type="project" value="InterPro"/>
</dbReference>
<evidence type="ECO:0000313" key="4">
    <source>
        <dbReference type="EMBL" id="RZU43712.1"/>
    </source>
</evidence>
<accession>A0A4Q7Z0B6</accession>
<feature type="domain" description="Amidohydrolase-related" evidence="3">
    <location>
        <begin position="74"/>
        <end position="220"/>
    </location>
</feature>
<feature type="signal peptide" evidence="2">
    <location>
        <begin position="1"/>
        <end position="22"/>
    </location>
</feature>
<dbReference type="GO" id="GO:0016787">
    <property type="term" value="F:hydrolase activity"/>
    <property type="evidence" value="ECO:0007669"/>
    <property type="project" value="InterPro"/>
</dbReference>
<keyword evidence="2" id="KW-0732">Signal</keyword>
<dbReference type="InterPro" id="IPR032465">
    <property type="entry name" value="ACMSD"/>
</dbReference>
<keyword evidence="1" id="KW-0456">Lyase</keyword>
<dbReference type="Gene3D" id="3.20.20.140">
    <property type="entry name" value="Metal-dependent hydrolases"/>
    <property type="match status" value="1"/>
</dbReference>
<dbReference type="Pfam" id="PF04909">
    <property type="entry name" value="Amidohydro_2"/>
    <property type="match status" value="1"/>
</dbReference>
<dbReference type="RefSeq" id="WP_130422467.1">
    <property type="nucleotide sequence ID" value="NZ_SHKW01000001.1"/>
</dbReference>
<keyword evidence="5" id="KW-1185">Reference proteome</keyword>
<evidence type="ECO:0000256" key="1">
    <source>
        <dbReference type="ARBA" id="ARBA00023239"/>
    </source>
</evidence>
<gene>
    <name evidence="4" type="ORF">BDD14_5412</name>
</gene>
<dbReference type="InterPro" id="IPR006680">
    <property type="entry name" value="Amidohydro-rel"/>
</dbReference>
<dbReference type="EMBL" id="SHKW01000001">
    <property type="protein sequence ID" value="RZU43712.1"/>
    <property type="molecule type" value="Genomic_DNA"/>
</dbReference>
<dbReference type="Proteomes" id="UP000292958">
    <property type="component" value="Unassembled WGS sequence"/>
</dbReference>